<keyword evidence="1" id="KW-0812">Transmembrane</keyword>
<evidence type="ECO:0000313" key="3">
    <source>
        <dbReference type="Proteomes" id="UP000239001"/>
    </source>
</evidence>
<dbReference type="RefSeq" id="WP_106457047.1">
    <property type="nucleotide sequence ID" value="NZ_PXOH01000011.1"/>
</dbReference>
<organism evidence="2 3">
    <name type="scientific">Aphanothece hegewaldii CCALA 016</name>
    <dbReference type="NCBI Taxonomy" id="2107694"/>
    <lineage>
        <taxon>Bacteria</taxon>
        <taxon>Bacillati</taxon>
        <taxon>Cyanobacteriota</taxon>
        <taxon>Cyanophyceae</taxon>
        <taxon>Oscillatoriophycideae</taxon>
        <taxon>Chroococcales</taxon>
        <taxon>Aphanothecaceae</taxon>
        <taxon>Aphanothece</taxon>
    </lineage>
</organism>
<evidence type="ECO:0008006" key="4">
    <source>
        <dbReference type="Google" id="ProtNLM"/>
    </source>
</evidence>
<protein>
    <recommendedName>
        <fullName evidence="4">DUF1269 domain-containing protein</fullName>
    </recommendedName>
</protein>
<feature type="transmembrane region" description="Helical" evidence="1">
    <location>
        <begin position="99"/>
        <end position="119"/>
    </location>
</feature>
<dbReference type="AlphaFoldDB" id="A0A2T1LXH1"/>
<evidence type="ECO:0000256" key="1">
    <source>
        <dbReference type="SAM" id="Phobius"/>
    </source>
</evidence>
<dbReference type="Proteomes" id="UP000239001">
    <property type="component" value="Unassembled WGS sequence"/>
</dbReference>
<gene>
    <name evidence="2" type="ORF">C7H19_11625</name>
</gene>
<proteinExistence type="predicted"/>
<name>A0A2T1LXH1_9CHRO</name>
<keyword evidence="1" id="KW-0472">Membrane</keyword>
<accession>A0A2T1LXH1</accession>
<evidence type="ECO:0000313" key="2">
    <source>
        <dbReference type="EMBL" id="PSF37082.1"/>
    </source>
</evidence>
<reference evidence="2 3" key="2">
    <citation type="submission" date="2018-03" db="EMBL/GenBank/DDBJ databases">
        <authorList>
            <person name="Keele B.F."/>
        </authorList>
    </citation>
    <scope>NUCLEOTIDE SEQUENCE [LARGE SCALE GENOMIC DNA]</scope>
    <source>
        <strain evidence="2 3">CCALA 016</strain>
    </source>
</reference>
<comment type="caution">
    <text evidence="2">The sequence shown here is derived from an EMBL/GenBank/DDBJ whole genome shotgun (WGS) entry which is preliminary data.</text>
</comment>
<reference evidence="2 3" key="1">
    <citation type="submission" date="2018-03" db="EMBL/GenBank/DDBJ databases">
        <title>The ancient ancestry and fast evolution of plastids.</title>
        <authorList>
            <person name="Moore K.R."/>
            <person name="Magnabosco C."/>
            <person name="Momper L."/>
            <person name="Gold D.A."/>
            <person name="Bosak T."/>
            <person name="Fournier G.P."/>
        </authorList>
    </citation>
    <scope>NUCLEOTIDE SEQUENCE [LARGE SCALE GENOMIC DNA]</scope>
    <source>
        <strain evidence="2 3">CCALA 016</strain>
    </source>
</reference>
<sequence length="166" mass="17356">MAIENVDTESQSFIFAFIQKEAAERAYQILIENGLSEKQVMLDFLLADTVNIEQSEAMKSAAGGALVGTVLGGLIGLLISLPGYISASAGDGMSQMSPVGVILLGSGVGAAAIGLIAGLSGINAPKTNLQDIDESKTYQYRVIIGGEKEYEQAQEILQEKGMIANA</sequence>
<keyword evidence="3" id="KW-1185">Reference proteome</keyword>
<dbReference type="EMBL" id="PXOH01000011">
    <property type="protein sequence ID" value="PSF37082.1"/>
    <property type="molecule type" value="Genomic_DNA"/>
</dbReference>
<feature type="transmembrane region" description="Helical" evidence="1">
    <location>
        <begin position="65"/>
        <end position="87"/>
    </location>
</feature>
<keyword evidence="1" id="KW-1133">Transmembrane helix</keyword>